<gene>
    <name evidence="1" type="ORF">IOD40_09085</name>
</gene>
<sequence>MSDRKKNVPSLKVFIGEKTSMTPLPPTVARPDSDLPSRGMTFEAGGCRDVMLKVIGHDDACRARARQGILTRCNCQTRRPADDPAAIIELTMHYARIRIERGLPMPLSIIKHLNRYVEAGDLASMTVWDWLARRSIVSTRPPNAKRQGFALRLISRKEKQP</sequence>
<evidence type="ECO:0000313" key="1">
    <source>
        <dbReference type="EMBL" id="MBI1620811.1"/>
    </source>
</evidence>
<comment type="caution">
    <text evidence="1">The sequence shown here is derived from an EMBL/GenBank/DDBJ whole genome shotgun (WGS) entry which is preliminary data.</text>
</comment>
<organism evidence="1 2">
    <name type="scientific">Aquamicrobium zhengzhouense</name>
    <dbReference type="NCBI Taxonomy" id="2781738"/>
    <lineage>
        <taxon>Bacteria</taxon>
        <taxon>Pseudomonadati</taxon>
        <taxon>Pseudomonadota</taxon>
        <taxon>Alphaproteobacteria</taxon>
        <taxon>Hyphomicrobiales</taxon>
        <taxon>Phyllobacteriaceae</taxon>
        <taxon>Aquamicrobium</taxon>
    </lineage>
</organism>
<reference evidence="1 2" key="1">
    <citation type="submission" date="2020-10" db="EMBL/GenBank/DDBJ databases">
        <title>Aquamicrobium zhengzhouensis sp. nov., a exopolysaccharide producing bacterium isolated from farmland soil.</title>
        <authorList>
            <person name="Wang X."/>
        </authorList>
    </citation>
    <scope>NUCLEOTIDE SEQUENCE [LARGE SCALE GENOMIC DNA]</scope>
    <source>
        <strain evidence="2">cd-1</strain>
    </source>
</reference>
<dbReference type="RefSeq" id="WP_198476230.1">
    <property type="nucleotide sequence ID" value="NZ_JADGMQ010000005.1"/>
</dbReference>
<protein>
    <submittedName>
        <fullName evidence="1">Uncharacterized protein</fullName>
    </submittedName>
</protein>
<accession>A0ABS0SC18</accession>
<keyword evidence="2" id="KW-1185">Reference proteome</keyword>
<name>A0ABS0SC18_9HYPH</name>
<dbReference type="EMBL" id="JADGMQ010000005">
    <property type="protein sequence ID" value="MBI1620811.1"/>
    <property type="molecule type" value="Genomic_DNA"/>
</dbReference>
<proteinExistence type="predicted"/>
<dbReference type="Proteomes" id="UP000601789">
    <property type="component" value="Unassembled WGS sequence"/>
</dbReference>
<evidence type="ECO:0000313" key="2">
    <source>
        <dbReference type="Proteomes" id="UP000601789"/>
    </source>
</evidence>